<dbReference type="InterPro" id="IPR027304">
    <property type="entry name" value="Trigger_fact/SurA_dom_sf"/>
</dbReference>
<keyword evidence="1 3" id="KW-0413">Isomerase</keyword>
<dbReference type="RefSeq" id="WP_186873736.1">
    <property type="nucleotide sequence ID" value="NZ_JACOOR010000007.1"/>
</dbReference>
<dbReference type="InterPro" id="IPR000297">
    <property type="entry name" value="PPIase_PpiC"/>
</dbReference>
<gene>
    <name evidence="3" type="ORF">H8S44_12395</name>
</gene>
<dbReference type="Proteomes" id="UP000649345">
    <property type="component" value="Unassembled WGS sequence"/>
</dbReference>
<protein>
    <submittedName>
        <fullName evidence="3">Peptidyl-prolyl cis-trans isomerase</fullName>
    </submittedName>
</protein>
<dbReference type="PANTHER" id="PTHR47245">
    <property type="entry name" value="PEPTIDYLPROLYL ISOMERASE"/>
    <property type="match status" value="1"/>
</dbReference>
<evidence type="ECO:0000313" key="3">
    <source>
        <dbReference type="EMBL" id="MBC5660567.1"/>
    </source>
</evidence>
<comment type="caution">
    <text evidence="3">The sequence shown here is derived from an EMBL/GenBank/DDBJ whole genome shotgun (WGS) entry which is preliminary data.</text>
</comment>
<dbReference type="Pfam" id="PF13145">
    <property type="entry name" value="Rotamase_2"/>
    <property type="match status" value="1"/>
</dbReference>
<keyword evidence="1" id="KW-0697">Rotamase</keyword>
<dbReference type="PANTHER" id="PTHR47245:SF2">
    <property type="entry name" value="PEPTIDYL-PROLYL CIS-TRANS ISOMERASE HP_0175-RELATED"/>
    <property type="match status" value="1"/>
</dbReference>
<organism evidence="3 4">
    <name type="scientific">Anaerosacchariphilus hominis</name>
    <dbReference type="NCBI Taxonomy" id="2763017"/>
    <lineage>
        <taxon>Bacteria</taxon>
        <taxon>Bacillati</taxon>
        <taxon>Bacillota</taxon>
        <taxon>Clostridia</taxon>
        <taxon>Lachnospirales</taxon>
        <taxon>Lachnospiraceae</taxon>
        <taxon>Anaerosacchariphilus</taxon>
    </lineage>
</organism>
<evidence type="ECO:0000313" key="4">
    <source>
        <dbReference type="Proteomes" id="UP000649345"/>
    </source>
</evidence>
<dbReference type="SUPFAM" id="SSF109998">
    <property type="entry name" value="Triger factor/SurA peptide-binding domain-like"/>
    <property type="match status" value="1"/>
</dbReference>
<dbReference type="InterPro" id="IPR050245">
    <property type="entry name" value="PrsA_foldase"/>
</dbReference>
<feature type="domain" description="PpiC" evidence="2">
    <location>
        <begin position="202"/>
        <end position="305"/>
    </location>
</feature>
<accession>A0A923LE27</accession>
<keyword evidence="4" id="KW-1185">Reference proteome</keyword>
<dbReference type="GO" id="GO:0003755">
    <property type="term" value="F:peptidyl-prolyl cis-trans isomerase activity"/>
    <property type="evidence" value="ECO:0007669"/>
    <property type="project" value="UniProtKB-KW"/>
</dbReference>
<evidence type="ECO:0000259" key="2">
    <source>
        <dbReference type="PROSITE" id="PS50198"/>
    </source>
</evidence>
<dbReference type="SUPFAM" id="SSF54534">
    <property type="entry name" value="FKBP-like"/>
    <property type="match status" value="1"/>
</dbReference>
<dbReference type="EMBL" id="JACOOR010000007">
    <property type="protein sequence ID" value="MBC5660567.1"/>
    <property type="molecule type" value="Genomic_DNA"/>
</dbReference>
<proteinExistence type="predicted"/>
<dbReference type="AlphaFoldDB" id="A0A923LE27"/>
<dbReference type="PROSITE" id="PS50198">
    <property type="entry name" value="PPIC_PPIASE_2"/>
    <property type="match status" value="1"/>
</dbReference>
<sequence length="358" mass="39956">MNHNYQRKIESTGEKRRETWGVILAVPILAALLLTGCEGSEKAGVPAALKEESGTVTATLGEEPIYVEEAQFYMRMLQEQWEYELYDDFGADMWQQEAGENGETLEEVLKSNVLDTLTELHLLCAHAEEYGVTLTEEEQEAIRERAANFMKTNTEEVLREAGADAETVERYLTRNELASRTAKAIQDAFEPGLTEEDARVGRLTYALFSVTGTYDAEGNHTAFTEEEIAQIQKDAEAFAARARELGDITAAGGELNHTVIDVYFGDDTNGGAHPQVAEAARALKPGDVSDVIHTEDGWYVVQHVTDYDEEATQENLEALTEEARQQHLLELEDAWEKETPLTLEESVWETVQVKGSEE</sequence>
<dbReference type="InterPro" id="IPR046357">
    <property type="entry name" value="PPIase_dom_sf"/>
</dbReference>
<name>A0A923LE27_9FIRM</name>
<dbReference type="Gene3D" id="3.10.50.40">
    <property type="match status" value="1"/>
</dbReference>
<reference evidence="3" key="1">
    <citation type="submission" date="2020-08" db="EMBL/GenBank/DDBJ databases">
        <title>Genome public.</title>
        <authorList>
            <person name="Liu C."/>
            <person name="Sun Q."/>
        </authorList>
    </citation>
    <scope>NUCLEOTIDE SEQUENCE</scope>
    <source>
        <strain evidence="3">NSJ-68</strain>
    </source>
</reference>
<evidence type="ECO:0000256" key="1">
    <source>
        <dbReference type="PROSITE-ProRule" id="PRU00278"/>
    </source>
</evidence>